<keyword evidence="8" id="KW-0472">Membrane</keyword>
<feature type="transmembrane region" description="Helical" evidence="8">
    <location>
        <begin position="109"/>
        <end position="129"/>
    </location>
</feature>
<name>A0A5N6PL72_9ASTR</name>
<dbReference type="Proteomes" id="UP000326396">
    <property type="component" value="Linkage Group LG11"/>
</dbReference>
<gene>
    <name evidence="9" type="ORF">E3N88_05529</name>
</gene>
<reference evidence="9 10" key="1">
    <citation type="submission" date="2019-05" db="EMBL/GenBank/DDBJ databases">
        <title>Mikania micrantha, genome provides insights into the molecular mechanism of rapid growth.</title>
        <authorList>
            <person name="Liu B."/>
        </authorList>
    </citation>
    <scope>NUCLEOTIDE SEQUENCE [LARGE SCALE GENOMIC DNA]</scope>
    <source>
        <strain evidence="9">NLD-2019</strain>
        <tissue evidence="9">Leaf</tissue>
    </source>
</reference>
<evidence type="ECO:0000256" key="5">
    <source>
        <dbReference type="ARBA" id="ARBA00022729"/>
    </source>
</evidence>
<keyword evidence="4 7" id="KW-0964">Secreted</keyword>
<evidence type="ECO:0000313" key="9">
    <source>
        <dbReference type="EMBL" id="KAD6794633.1"/>
    </source>
</evidence>
<keyword evidence="3 7" id="KW-0217">Developmental protein</keyword>
<comment type="function">
    <text evidence="7">Controls stomatal patterning.</text>
</comment>
<evidence type="ECO:0000256" key="8">
    <source>
        <dbReference type="SAM" id="Phobius"/>
    </source>
</evidence>
<dbReference type="AlphaFoldDB" id="A0A5N6PL72"/>
<organism evidence="9 10">
    <name type="scientific">Mikania micrantha</name>
    <name type="common">bitter vine</name>
    <dbReference type="NCBI Taxonomy" id="192012"/>
    <lineage>
        <taxon>Eukaryota</taxon>
        <taxon>Viridiplantae</taxon>
        <taxon>Streptophyta</taxon>
        <taxon>Embryophyta</taxon>
        <taxon>Tracheophyta</taxon>
        <taxon>Spermatophyta</taxon>
        <taxon>Magnoliopsida</taxon>
        <taxon>eudicotyledons</taxon>
        <taxon>Gunneridae</taxon>
        <taxon>Pentapetalae</taxon>
        <taxon>asterids</taxon>
        <taxon>campanulids</taxon>
        <taxon>Asterales</taxon>
        <taxon>Asteraceae</taxon>
        <taxon>Asteroideae</taxon>
        <taxon>Heliantheae alliance</taxon>
        <taxon>Eupatorieae</taxon>
        <taxon>Mikania</taxon>
    </lineage>
</organism>
<comment type="subcellular location">
    <subcellularLocation>
        <location evidence="1 7">Secreted</location>
    </subcellularLocation>
</comment>
<accession>A0A5N6PL72</accession>
<proteinExistence type="inferred from homology"/>
<evidence type="ECO:0000256" key="7">
    <source>
        <dbReference type="RuleBase" id="RU367102"/>
    </source>
</evidence>
<keyword evidence="5" id="KW-0732">Signal</keyword>
<keyword evidence="10" id="KW-1185">Reference proteome</keyword>
<dbReference type="OrthoDB" id="1874659at2759"/>
<comment type="similarity">
    <text evidence="2 7">Belongs to the plant cysteine rich small secretory peptide family. Epidermal patterning factor subfamily.</text>
</comment>
<evidence type="ECO:0000256" key="2">
    <source>
        <dbReference type="ARBA" id="ARBA00008127"/>
    </source>
</evidence>
<dbReference type="PANTHER" id="PTHR33109:SF60">
    <property type="entry name" value="EPIDERMAL PATTERNING FACTOR-LIKE PROTEIN 8"/>
    <property type="match status" value="1"/>
</dbReference>
<dbReference type="PANTHER" id="PTHR33109">
    <property type="entry name" value="EPIDERMAL PATTERNING FACTOR-LIKE PROTEIN 4"/>
    <property type="match status" value="1"/>
</dbReference>
<dbReference type="Pfam" id="PF17181">
    <property type="entry name" value="EPF"/>
    <property type="match status" value="1"/>
</dbReference>
<keyword evidence="8" id="KW-1133">Transmembrane helix</keyword>
<keyword evidence="8" id="KW-0812">Transmembrane</keyword>
<evidence type="ECO:0000313" key="10">
    <source>
        <dbReference type="Proteomes" id="UP000326396"/>
    </source>
</evidence>
<dbReference type="GO" id="GO:0005576">
    <property type="term" value="C:extracellular region"/>
    <property type="evidence" value="ECO:0007669"/>
    <property type="project" value="UniProtKB-SubCell"/>
</dbReference>
<dbReference type="GO" id="GO:0010052">
    <property type="term" value="P:guard cell differentiation"/>
    <property type="evidence" value="ECO:0007669"/>
    <property type="project" value="UniProtKB-UniRule"/>
</dbReference>
<evidence type="ECO:0000256" key="3">
    <source>
        <dbReference type="ARBA" id="ARBA00022473"/>
    </source>
</evidence>
<evidence type="ECO:0000256" key="4">
    <source>
        <dbReference type="ARBA" id="ARBA00022525"/>
    </source>
</evidence>
<dbReference type="InterPro" id="IPR039455">
    <property type="entry name" value="EPFL"/>
</dbReference>
<evidence type="ECO:0000256" key="1">
    <source>
        <dbReference type="ARBA" id="ARBA00004613"/>
    </source>
</evidence>
<sequence length="205" mass="23131">MPQHFVNIRLEGDYPIPTLSAVWKRYRNDAAGAWELIYQERIQRYGACRYGGLSSSSFRSTDSAWHAYRADIPTGTIQCVCVFFRTSAHGAMEGLINGRRRACFNRDPTIIWMLITVILLFSLTFSPSISVSEGASLVPQKKKILGSRPPGCVNKCMNCSPCRATLVIPPHHKMIGYRDQSAHGEDDCYYLLSWKCKCGDKLFQP</sequence>
<comment type="caution">
    <text evidence="9">The sequence shown here is derived from an EMBL/GenBank/DDBJ whole genome shotgun (WGS) entry which is preliminary data.</text>
</comment>
<dbReference type="EMBL" id="SZYD01000003">
    <property type="protein sequence ID" value="KAD6794633.1"/>
    <property type="molecule type" value="Genomic_DNA"/>
</dbReference>
<protein>
    <recommendedName>
        <fullName evidence="7">Epidermal patterning factor-like protein</fullName>
    </recommendedName>
</protein>
<evidence type="ECO:0000256" key="6">
    <source>
        <dbReference type="ARBA" id="ARBA00023157"/>
    </source>
</evidence>
<keyword evidence="6" id="KW-1015">Disulfide bond</keyword>